<dbReference type="InterPro" id="IPR005913">
    <property type="entry name" value="dTDP_dehydrorham_reduct"/>
</dbReference>
<gene>
    <name evidence="8" type="ORF">A2W18_08210</name>
</gene>
<dbReference type="InterPro" id="IPR029903">
    <property type="entry name" value="RmlD-like-bd"/>
</dbReference>
<evidence type="ECO:0000256" key="1">
    <source>
        <dbReference type="ARBA" id="ARBA00004781"/>
    </source>
</evidence>
<dbReference type="CDD" id="cd05254">
    <property type="entry name" value="dTDP_HR_like_SDR_e"/>
    <property type="match status" value="1"/>
</dbReference>
<sequence length="290" mass="31953">MRRALITGAAGQLGRELAATQPQGWEVMACGRDDLDVGDTHAVGAYVETHRPSVIINAAGYTAVDRAESERAAAFRVNSLAPGYLAESLARVGGRLIQVSTDFVFDGTKSSPYLPTDTPRPLSAYGESKRGGEERVLQVLGSRAVVVRTSWVYSAHGNNFVRTMLRLIRERNEIRVVDDQIGTPTWARNLAHALWRVAERSALSGVHHWTDAGVASWYDFAVAIQEEALARQLIARAIPIVPIRTEDYPVPAARPAYSVLDKQETWTALGVVSPHWRDALRAMMAELRRE</sequence>
<proteinExistence type="inferred from homology"/>
<accession>A0A1F6VBM0</accession>
<dbReference type="SUPFAM" id="SSF51735">
    <property type="entry name" value="NAD(P)-binding Rossmann-fold domains"/>
    <property type="match status" value="1"/>
</dbReference>
<dbReference type="InterPro" id="IPR036291">
    <property type="entry name" value="NAD(P)-bd_dom_sf"/>
</dbReference>
<keyword evidence="6" id="KW-0521">NADP</keyword>
<comment type="function">
    <text evidence="6">Catalyzes the reduction of dTDP-6-deoxy-L-lyxo-4-hexulose to yield dTDP-L-rhamnose.</text>
</comment>
<dbReference type="PANTHER" id="PTHR10491">
    <property type="entry name" value="DTDP-4-DEHYDRORHAMNOSE REDUCTASE"/>
    <property type="match status" value="1"/>
</dbReference>
<comment type="similarity">
    <text evidence="2 6">Belongs to the dTDP-4-dehydrorhamnose reductase family.</text>
</comment>
<dbReference type="NCBIfam" id="TIGR01214">
    <property type="entry name" value="rmlD"/>
    <property type="match status" value="1"/>
</dbReference>
<comment type="pathway">
    <text evidence="1 6">Carbohydrate biosynthesis; dTDP-L-rhamnose biosynthesis.</text>
</comment>
<evidence type="ECO:0000256" key="6">
    <source>
        <dbReference type="RuleBase" id="RU364082"/>
    </source>
</evidence>
<evidence type="ECO:0000256" key="5">
    <source>
        <dbReference type="ARBA" id="ARBA00048200"/>
    </source>
</evidence>
<evidence type="ECO:0000256" key="2">
    <source>
        <dbReference type="ARBA" id="ARBA00010944"/>
    </source>
</evidence>
<dbReference type="Gene3D" id="3.90.25.10">
    <property type="entry name" value="UDP-galactose 4-epimerase, domain 1"/>
    <property type="match status" value="1"/>
</dbReference>
<dbReference type="GO" id="GO:0008831">
    <property type="term" value="F:dTDP-4-dehydrorhamnose reductase activity"/>
    <property type="evidence" value="ECO:0007669"/>
    <property type="project" value="UniProtKB-EC"/>
</dbReference>
<evidence type="ECO:0000256" key="3">
    <source>
        <dbReference type="ARBA" id="ARBA00012929"/>
    </source>
</evidence>
<protein>
    <recommendedName>
        <fullName evidence="4 6">dTDP-4-dehydrorhamnose reductase</fullName>
        <ecNumber evidence="3 6">1.1.1.133</ecNumber>
    </recommendedName>
</protein>
<dbReference type="Gene3D" id="3.40.50.720">
    <property type="entry name" value="NAD(P)-binding Rossmann-like Domain"/>
    <property type="match status" value="1"/>
</dbReference>
<dbReference type="GO" id="GO:0019305">
    <property type="term" value="P:dTDP-rhamnose biosynthetic process"/>
    <property type="evidence" value="ECO:0007669"/>
    <property type="project" value="UniProtKB-UniPathway"/>
</dbReference>
<comment type="catalytic activity">
    <reaction evidence="5 6">
        <text>dTDP-beta-L-rhamnose + NADP(+) = dTDP-4-dehydro-beta-L-rhamnose + NADPH + H(+)</text>
        <dbReference type="Rhea" id="RHEA:21796"/>
        <dbReference type="ChEBI" id="CHEBI:15378"/>
        <dbReference type="ChEBI" id="CHEBI:57510"/>
        <dbReference type="ChEBI" id="CHEBI:57783"/>
        <dbReference type="ChEBI" id="CHEBI:58349"/>
        <dbReference type="ChEBI" id="CHEBI:62830"/>
        <dbReference type="EC" id="1.1.1.133"/>
    </reaction>
</comment>
<dbReference type="PANTHER" id="PTHR10491:SF4">
    <property type="entry name" value="METHIONINE ADENOSYLTRANSFERASE 2 SUBUNIT BETA"/>
    <property type="match status" value="1"/>
</dbReference>
<dbReference type="AlphaFoldDB" id="A0A1F6VBM0"/>
<keyword evidence="6" id="KW-0560">Oxidoreductase</keyword>
<name>A0A1F6VBM0_9PROT</name>
<dbReference type="EC" id="1.1.1.133" evidence="3 6"/>
<dbReference type="UniPathway" id="UPA00124"/>
<dbReference type="EMBL" id="MFSP01000070">
    <property type="protein sequence ID" value="OGI67061.1"/>
    <property type="molecule type" value="Genomic_DNA"/>
</dbReference>
<feature type="domain" description="RmlD-like substrate binding" evidence="7">
    <location>
        <begin position="3"/>
        <end position="288"/>
    </location>
</feature>
<evidence type="ECO:0000259" key="7">
    <source>
        <dbReference type="Pfam" id="PF04321"/>
    </source>
</evidence>
<reference evidence="8 9" key="1">
    <citation type="journal article" date="2016" name="Nat. Commun.">
        <title>Thousands of microbial genomes shed light on interconnected biogeochemical processes in an aquifer system.</title>
        <authorList>
            <person name="Anantharaman K."/>
            <person name="Brown C.T."/>
            <person name="Hug L.A."/>
            <person name="Sharon I."/>
            <person name="Castelle C.J."/>
            <person name="Probst A.J."/>
            <person name="Thomas B.C."/>
            <person name="Singh A."/>
            <person name="Wilkins M.J."/>
            <person name="Karaoz U."/>
            <person name="Brodie E.L."/>
            <person name="Williams K.H."/>
            <person name="Hubbard S.S."/>
            <person name="Banfield J.F."/>
        </authorList>
    </citation>
    <scope>NUCLEOTIDE SEQUENCE [LARGE SCALE GENOMIC DNA]</scope>
</reference>
<comment type="cofactor">
    <cofactor evidence="6">
        <name>Mg(2+)</name>
        <dbReference type="ChEBI" id="CHEBI:18420"/>
    </cofactor>
    <text evidence="6">Binds 1 Mg(2+) ion per monomer.</text>
</comment>
<organism evidence="8 9">
    <name type="scientific">Candidatus Muproteobacteria bacterium RBG_16_60_9</name>
    <dbReference type="NCBI Taxonomy" id="1817755"/>
    <lineage>
        <taxon>Bacteria</taxon>
        <taxon>Pseudomonadati</taxon>
        <taxon>Pseudomonadota</taxon>
        <taxon>Candidatus Muproteobacteria</taxon>
    </lineage>
</organism>
<comment type="caution">
    <text evidence="8">The sequence shown here is derived from an EMBL/GenBank/DDBJ whole genome shotgun (WGS) entry which is preliminary data.</text>
</comment>
<evidence type="ECO:0000313" key="8">
    <source>
        <dbReference type="EMBL" id="OGI67061.1"/>
    </source>
</evidence>
<evidence type="ECO:0000313" key="9">
    <source>
        <dbReference type="Proteomes" id="UP000179076"/>
    </source>
</evidence>
<evidence type="ECO:0000256" key="4">
    <source>
        <dbReference type="ARBA" id="ARBA00017099"/>
    </source>
</evidence>
<dbReference type="Pfam" id="PF04321">
    <property type="entry name" value="RmlD_sub_bind"/>
    <property type="match status" value="1"/>
</dbReference>
<dbReference type="Proteomes" id="UP000179076">
    <property type="component" value="Unassembled WGS sequence"/>
</dbReference>